<evidence type="ECO:0000256" key="5">
    <source>
        <dbReference type="ARBA" id="ARBA00023002"/>
    </source>
</evidence>
<keyword evidence="5" id="KW-0560">Oxidoreductase</keyword>
<protein>
    <submittedName>
        <fullName evidence="7">NADH:flavin oxidoreductase/NADH oxidase</fullName>
    </submittedName>
</protein>
<dbReference type="Pfam" id="PF00724">
    <property type="entry name" value="Oxidored_FMN"/>
    <property type="match status" value="1"/>
</dbReference>
<keyword evidence="8" id="KW-1185">Reference proteome</keyword>
<dbReference type="GO" id="GO:0050661">
    <property type="term" value="F:NADP binding"/>
    <property type="evidence" value="ECO:0007669"/>
    <property type="project" value="InterPro"/>
</dbReference>
<dbReference type="InterPro" id="IPR044152">
    <property type="entry name" value="YqjM-like"/>
</dbReference>
<evidence type="ECO:0000259" key="6">
    <source>
        <dbReference type="Pfam" id="PF00724"/>
    </source>
</evidence>
<dbReference type="PANTHER" id="PTHR43303">
    <property type="entry name" value="NADPH DEHYDROGENASE C23G7.10C-RELATED"/>
    <property type="match status" value="1"/>
</dbReference>
<dbReference type="Gene3D" id="3.20.20.70">
    <property type="entry name" value="Aldolase class I"/>
    <property type="match status" value="1"/>
</dbReference>
<proteinExistence type="predicted"/>
<dbReference type="OrthoDB" id="72788at2759"/>
<keyword evidence="2" id="KW-0285">Flavoprotein</keyword>
<dbReference type="Proteomes" id="UP000572817">
    <property type="component" value="Unassembled WGS sequence"/>
</dbReference>
<keyword evidence="3" id="KW-0288">FMN</keyword>
<accession>A0A8H4J760</accession>
<evidence type="ECO:0000313" key="8">
    <source>
        <dbReference type="Proteomes" id="UP000572817"/>
    </source>
</evidence>
<dbReference type="CDD" id="cd02932">
    <property type="entry name" value="OYE_YqiM_FMN"/>
    <property type="match status" value="1"/>
</dbReference>
<keyword evidence="4" id="KW-0521">NADP</keyword>
<comment type="caution">
    <text evidence="7">The sequence shown here is derived from an EMBL/GenBank/DDBJ whole genome shotgun (WGS) entry which is preliminary data.</text>
</comment>
<feature type="domain" description="NADH:flavin oxidoreductase/NADH oxidase N-terminal" evidence="6">
    <location>
        <begin position="39"/>
        <end position="380"/>
    </location>
</feature>
<evidence type="ECO:0000256" key="3">
    <source>
        <dbReference type="ARBA" id="ARBA00022643"/>
    </source>
</evidence>
<comment type="cofactor">
    <cofactor evidence="1">
        <name>FMN</name>
        <dbReference type="ChEBI" id="CHEBI:58210"/>
    </cofactor>
</comment>
<dbReference type="AlphaFoldDB" id="A0A8H4J760"/>
<organism evidence="7 8">
    <name type="scientific">Botryosphaeria dothidea</name>
    <dbReference type="NCBI Taxonomy" id="55169"/>
    <lineage>
        <taxon>Eukaryota</taxon>
        <taxon>Fungi</taxon>
        <taxon>Dikarya</taxon>
        <taxon>Ascomycota</taxon>
        <taxon>Pezizomycotina</taxon>
        <taxon>Dothideomycetes</taxon>
        <taxon>Dothideomycetes incertae sedis</taxon>
        <taxon>Botryosphaeriales</taxon>
        <taxon>Botryosphaeriaceae</taxon>
        <taxon>Botryosphaeria</taxon>
    </lineage>
</organism>
<evidence type="ECO:0000256" key="4">
    <source>
        <dbReference type="ARBA" id="ARBA00022857"/>
    </source>
</evidence>
<name>A0A8H4J760_9PEZI</name>
<gene>
    <name evidence="7" type="ORF">GTA08_BOTSDO01715</name>
</gene>
<dbReference type="PANTHER" id="PTHR43303:SF4">
    <property type="entry name" value="NADPH DEHYDROGENASE C23G7.10C-RELATED"/>
    <property type="match status" value="1"/>
</dbReference>
<evidence type="ECO:0000256" key="1">
    <source>
        <dbReference type="ARBA" id="ARBA00001917"/>
    </source>
</evidence>
<sequence>MTTEFINKPAPGVDYFTPYQEVPAGSAAHPQPDGKPIPKLFQPLKIRGMRIQNRIMLSPLCQYSSRDGHIAAWHDAHLGGIISRGPGLSIAEATGVLPEGRITPHCPGLWDDAHIAPWKRVTDFAHTQHQRIGIQLAHAGRKASTVAPWLSFAAVAPASEGGWAESVKAPSALAYDEHHAVPRAMTTADIAEVRAAFASAARRAVAAGFDFVEIHGAHGYLLHQFLSPVSNRRGDEYGGSFENRTRLTLEVVEGVRAAIPSDMPLFVRVSATDWLEEVEGFGPEKSWTVPDTVRLAELLAERGVDVLDVSSAGSHPKQKIKGGPAHQAPFAKAVKEKLGDKLLVATVGTITDGKMANQLLEDGLDIAAAGRLFQKNPGLVWAWADDLDVVIKNANQIGWGFAGRGKKITAFLTGDK</sequence>
<dbReference type="InterPro" id="IPR013785">
    <property type="entry name" value="Aldolase_TIM"/>
</dbReference>
<dbReference type="InterPro" id="IPR001155">
    <property type="entry name" value="OxRdtase_FMN_N"/>
</dbReference>
<dbReference type="GO" id="GO:0010181">
    <property type="term" value="F:FMN binding"/>
    <property type="evidence" value="ECO:0007669"/>
    <property type="project" value="InterPro"/>
</dbReference>
<evidence type="ECO:0000313" key="7">
    <source>
        <dbReference type="EMBL" id="KAF4313859.1"/>
    </source>
</evidence>
<dbReference type="GO" id="GO:0003959">
    <property type="term" value="F:NADPH dehydrogenase activity"/>
    <property type="evidence" value="ECO:0007669"/>
    <property type="project" value="InterPro"/>
</dbReference>
<reference evidence="7" key="1">
    <citation type="submission" date="2020-04" db="EMBL/GenBank/DDBJ databases">
        <title>Genome Assembly and Annotation of Botryosphaeria dothidea sdau 11-99, a Latent Pathogen of Apple Fruit Ring Rot in China.</title>
        <authorList>
            <person name="Yu C."/>
            <person name="Diao Y."/>
            <person name="Lu Q."/>
            <person name="Zhao J."/>
            <person name="Cui S."/>
            <person name="Peng C."/>
            <person name="He B."/>
            <person name="Liu H."/>
        </authorList>
    </citation>
    <scope>NUCLEOTIDE SEQUENCE [LARGE SCALE GENOMIC DNA]</scope>
    <source>
        <strain evidence="7">Sdau11-99</strain>
    </source>
</reference>
<evidence type="ECO:0000256" key="2">
    <source>
        <dbReference type="ARBA" id="ARBA00022630"/>
    </source>
</evidence>
<dbReference type="SUPFAM" id="SSF51395">
    <property type="entry name" value="FMN-linked oxidoreductases"/>
    <property type="match status" value="1"/>
</dbReference>
<dbReference type="EMBL" id="WWBZ02000001">
    <property type="protein sequence ID" value="KAF4313859.1"/>
    <property type="molecule type" value="Genomic_DNA"/>
</dbReference>